<dbReference type="GO" id="GO:0016787">
    <property type="term" value="F:hydrolase activity"/>
    <property type="evidence" value="ECO:0007669"/>
    <property type="project" value="InterPro"/>
</dbReference>
<evidence type="ECO:0000259" key="1">
    <source>
        <dbReference type="Pfam" id="PF04273"/>
    </source>
</evidence>
<reference evidence="2 3" key="1">
    <citation type="submission" date="2020-02" db="EMBL/GenBank/DDBJ databases">
        <title>Pseudoroseicyclus tamarix, sp. nov., isolated from offshore sediment of a Tamarix chinensis forest.</title>
        <authorList>
            <person name="Gai Y."/>
        </authorList>
    </citation>
    <scope>NUCLEOTIDE SEQUENCE [LARGE SCALE GENOMIC DNA]</scope>
    <source>
        <strain evidence="2 3">CLL3-39</strain>
    </source>
</reference>
<name>A0A6B2JRU2_9RHOB</name>
<proteinExistence type="predicted"/>
<dbReference type="NCBIfam" id="TIGR01244">
    <property type="entry name" value="TIGR01244 family sulfur transferase"/>
    <property type="match status" value="1"/>
</dbReference>
<comment type="caution">
    <text evidence="2">The sequence shown here is derived from an EMBL/GenBank/DDBJ whole genome shotgun (WGS) entry which is preliminary data.</text>
</comment>
<dbReference type="InterPro" id="IPR005939">
    <property type="entry name" value="BLH_phosphatase-like"/>
</dbReference>
<keyword evidence="3" id="KW-1185">Reference proteome</keyword>
<dbReference type="RefSeq" id="WP_163891911.1">
    <property type="nucleotide sequence ID" value="NZ_JAAFYS010000002.1"/>
</dbReference>
<protein>
    <submittedName>
        <fullName evidence="2">TIGR01244 family phosphatase</fullName>
    </submittedName>
</protein>
<dbReference type="CDD" id="cd14503">
    <property type="entry name" value="PTP-bact"/>
    <property type="match status" value="1"/>
</dbReference>
<feature type="domain" description="Beta-lactamase hydrolase-like protein phosphatase-like" evidence="1">
    <location>
        <begin position="2"/>
        <end position="110"/>
    </location>
</feature>
<accession>A0A6B2JRU2</accession>
<gene>
    <name evidence="2" type="ORF">GZA08_08040</name>
</gene>
<sequence length="137" mass="14581">MDIRHLTDTHAVAPQILPEDMATLAADGFTTVICNRPDEENPPELQSPAMREAAEAAGLSYHYLPVTRPTITADVAAEQASIIASAEGKALAYCASGTRCSMIWSIGKAGEMSADEILDRTSRAGYDLSPMRPLFGG</sequence>
<dbReference type="EMBL" id="JAAGAB010000002">
    <property type="protein sequence ID" value="NDV00918.1"/>
    <property type="molecule type" value="Genomic_DNA"/>
</dbReference>
<dbReference type="AlphaFoldDB" id="A0A6B2JRU2"/>
<dbReference type="Pfam" id="PF04273">
    <property type="entry name" value="BLH_phosphatase"/>
    <property type="match status" value="1"/>
</dbReference>
<organism evidence="2 3">
    <name type="scientific">Pseudoroseicyclus tamaricis</name>
    <dbReference type="NCBI Taxonomy" id="2705421"/>
    <lineage>
        <taxon>Bacteria</taxon>
        <taxon>Pseudomonadati</taxon>
        <taxon>Pseudomonadota</taxon>
        <taxon>Alphaproteobacteria</taxon>
        <taxon>Rhodobacterales</taxon>
        <taxon>Paracoccaceae</taxon>
        <taxon>Pseudoroseicyclus</taxon>
    </lineage>
</organism>
<dbReference type="Proteomes" id="UP000474757">
    <property type="component" value="Unassembled WGS sequence"/>
</dbReference>
<dbReference type="Gene3D" id="3.90.190.10">
    <property type="entry name" value="Protein tyrosine phosphatase superfamily"/>
    <property type="match status" value="1"/>
</dbReference>
<evidence type="ECO:0000313" key="3">
    <source>
        <dbReference type="Proteomes" id="UP000474757"/>
    </source>
</evidence>
<dbReference type="InterPro" id="IPR029021">
    <property type="entry name" value="Prot-tyrosine_phosphatase-like"/>
</dbReference>
<evidence type="ECO:0000313" key="2">
    <source>
        <dbReference type="EMBL" id="NDV00918.1"/>
    </source>
</evidence>